<keyword evidence="3" id="KW-0169">Cobalamin biosynthesis</keyword>
<dbReference type="EMBL" id="JAEMUH010000004">
    <property type="protein sequence ID" value="MBJ7549978.1"/>
    <property type="molecule type" value="Genomic_DNA"/>
</dbReference>
<evidence type="ECO:0000256" key="3">
    <source>
        <dbReference type="ARBA" id="ARBA00022573"/>
    </source>
</evidence>
<dbReference type="PANTHER" id="PTHR43467:SF2">
    <property type="entry name" value="COBALT-PRECORRIN-2 C(20)-METHYLTRANSFERASE"/>
    <property type="match status" value="1"/>
</dbReference>
<dbReference type="NCBIfam" id="TIGR01467">
    <property type="entry name" value="cobI_cbiL"/>
    <property type="match status" value="1"/>
</dbReference>
<evidence type="ECO:0000256" key="5">
    <source>
        <dbReference type="ARBA" id="ARBA00022679"/>
    </source>
</evidence>
<evidence type="ECO:0000313" key="10">
    <source>
        <dbReference type="EMBL" id="MBJ7549978.1"/>
    </source>
</evidence>
<feature type="domain" description="Tetrapyrrole methylase" evidence="9">
    <location>
        <begin position="12"/>
        <end position="218"/>
    </location>
</feature>
<evidence type="ECO:0000259" key="9">
    <source>
        <dbReference type="Pfam" id="PF00590"/>
    </source>
</evidence>
<dbReference type="InterPro" id="IPR003043">
    <property type="entry name" value="Uropor_MeTrfase_CS"/>
</dbReference>
<dbReference type="InterPro" id="IPR012382">
    <property type="entry name" value="CobI/CbiL"/>
</dbReference>
<organism evidence="10 11">
    <name type="scientific">Marinomonas ostreistagni</name>
    <dbReference type="NCBI Taxonomy" id="359209"/>
    <lineage>
        <taxon>Bacteria</taxon>
        <taxon>Pseudomonadati</taxon>
        <taxon>Pseudomonadota</taxon>
        <taxon>Gammaproteobacteria</taxon>
        <taxon>Oceanospirillales</taxon>
        <taxon>Oceanospirillaceae</taxon>
        <taxon>Marinomonas</taxon>
    </lineage>
</organism>
<reference evidence="10 11" key="1">
    <citation type="submission" date="2020-12" db="EMBL/GenBank/DDBJ databases">
        <title>Comparative genome analysis of fungal antagonists Marinomonas ostreistagni 398 and M. spartinae 468.</title>
        <authorList>
            <person name="Fields J.L."/>
            <person name="Mavrodi O.V."/>
            <person name="Biber P.D."/>
            <person name="Indest K.J."/>
            <person name="Mavrodi D.V."/>
        </authorList>
    </citation>
    <scope>NUCLEOTIDE SEQUENCE [LARGE SCALE GENOMIC DNA]</scope>
    <source>
        <strain evidence="10 11">USM7</strain>
    </source>
</reference>
<dbReference type="Gene3D" id="3.40.1010.10">
    <property type="entry name" value="Cobalt-precorrin-4 Transmethylase, Domain 1"/>
    <property type="match status" value="1"/>
</dbReference>
<protein>
    <submittedName>
        <fullName evidence="10">Precorrin-2 C(20)-methyltransferase</fullName>
        <ecNumber evidence="10">2.1.1.130</ecNumber>
    </submittedName>
</protein>
<keyword evidence="6" id="KW-0949">S-adenosyl-L-methionine</keyword>
<keyword evidence="5 8" id="KW-0808">Transferase</keyword>
<dbReference type="InterPro" id="IPR006364">
    <property type="entry name" value="CobI/CbiL/CobIJ_dom"/>
</dbReference>
<dbReference type="Gene3D" id="3.30.950.10">
    <property type="entry name" value="Methyltransferase, Cobalt-precorrin-4 Transmethylase, Domain 2"/>
    <property type="match status" value="1"/>
</dbReference>
<dbReference type="InterPro" id="IPR000878">
    <property type="entry name" value="4pyrrol_Mease"/>
</dbReference>
<evidence type="ECO:0000313" key="11">
    <source>
        <dbReference type="Proteomes" id="UP000598488"/>
    </source>
</evidence>
<evidence type="ECO:0000256" key="6">
    <source>
        <dbReference type="ARBA" id="ARBA00022691"/>
    </source>
</evidence>
<evidence type="ECO:0000256" key="4">
    <source>
        <dbReference type="ARBA" id="ARBA00022603"/>
    </source>
</evidence>
<keyword evidence="11" id="KW-1185">Reference proteome</keyword>
<gene>
    <name evidence="10" type="primary">cobI</name>
    <name evidence="10" type="ORF">JHD44_04745</name>
</gene>
<sequence>MSTRRAFMSGTFFGIGVGPGDPELLTLKAMRLIQQADVLAYLVGESGQSQAKQIAVLALEGRQSSHSDIVIPMPMSTRREAANNAYDEGAKAISEALEKGLNVAFLCEGDPLFFGSFTYLMERLEGKCPIQVVPGISSIHAAAAELQHPLTVLKESFCVVSGRHTEQQLVEALHLHDSVVIMKAGRARPTIMKALALTERIEDAKYVEYVGRDNQLVENDVRRLQNEYGPYFSLFIVSRKERGTR</sequence>
<dbReference type="InterPro" id="IPR035996">
    <property type="entry name" value="4pyrrol_Methylase_sf"/>
</dbReference>
<dbReference type="PROSITE" id="PS00840">
    <property type="entry name" value="SUMT_2"/>
    <property type="match status" value="1"/>
</dbReference>
<comment type="caution">
    <text evidence="10">The sequence shown here is derived from an EMBL/GenBank/DDBJ whole genome shotgun (WGS) entry which is preliminary data.</text>
</comment>
<accession>A0ABS0Z964</accession>
<dbReference type="InterPro" id="IPR014777">
    <property type="entry name" value="4pyrrole_Mease_sub1"/>
</dbReference>
<dbReference type="GO" id="GO:0030788">
    <property type="term" value="F:precorrin-2 C20-methyltransferase activity"/>
    <property type="evidence" value="ECO:0007669"/>
    <property type="project" value="UniProtKB-EC"/>
</dbReference>
<comment type="similarity">
    <text evidence="2 7 8">Belongs to the precorrin methyltransferase family.</text>
</comment>
<evidence type="ECO:0000256" key="8">
    <source>
        <dbReference type="RuleBase" id="RU003960"/>
    </source>
</evidence>
<comment type="pathway">
    <text evidence="1">Cofactor biosynthesis; adenosylcobalamin biosynthesis.</text>
</comment>
<dbReference type="CDD" id="cd11645">
    <property type="entry name" value="Precorrin_2_C20_MT"/>
    <property type="match status" value="1"/>
</dbReference>
<evidence type="ECO:0000256" key="2">
    <source>
        <dbReference type="ARBA" id="ARBA00005879"/>
    </source>
</evidence>
<dbReference type="Proteomes" id="UP000598488">
    <property type="component" value="Unassembled WGS sequence"/>
</dbReference>
<dbReference type="PIRSF" id="PIRSF036427">
    <property type="entry name" value="Precrrn-2_mtase"/>
    <property type="match status" value="1"/>
</dbReference>
<dbReference type="PANTHER" id="PTHR43467">
    <property type="entry name" value="COBALT-PRECORRIN-2 C(20)-METHYLTRANSFERASE"/>
    <property type="match status" value="1"/>
</dbReference>
<keyword evidence="4 8" id="KW-0489">Methyltransferase</keyword>
<dbReference type="EC" id="2.1.1.130" evidence="10"/>
<dbReference type="GO" id="GO:0032259">
    <property type="term" value="P:methylation"/>
    <property type="evidence" value="ECO:0007669"/>
    <property type="project" value="UniProtKB-KW"/>
</dbReference>
<dbReference type="InterPro" id="IPR014776">
    <property type="entry name" value="4pyrrole_Mease_sub2"/>
</dbReference>
<dbReference type="Pfam" id="PF00590">
    <property type="entry name" value="TP_methylase"/>
    <property type="match status" value="1"/>
</dbReference>
<evidence type="ECO:0000256" key="1">
    <source>
        <dbReference type="ARBA" id="ARBA00004953"/>
    </source>
</evidence>
<name>A0ABS0Z964_9GAMM</name>
<dbReference type="SUPFAM" id="SSF53790">
    <property type="entry name" value="Tetrapyrrole methylase"/>
    <property type="match status" value="1"/>
</dbReference>
<proteinExistence type="inferred from homology"/>
<evidence type="ECO:0000256" key="7">
    <source>
        <dbReference type="PIRNR" id="PIRNR036427"/>
    </source>
</evidence>